<dbReference type="SMART" id="SM00382">
    <property type="entry name" value="AAA"/>
    <property type="match status" value="1"/>
</dbReference>
<dbReference type="GO" id="GO:0005524">
    <property type="term" value="F:ATP binding"/>
    <property type="evidence" value="ECO:0007669"/>
    <property type="project" value="InterPro"/>
</dbReference>
<evidence type="ECO:0000313" key="4">
    <source>
        <dbReference type="Proteomes" id="UP000629098"/>
    </source>
</evidence>
<dbReference type="AlphaFoldDB" id="A0A8J6XAI9"/>
<organism evidence="3 4">
    <name type="scientific">Iningainema tapete BLCC-T55</name>
    <dbReference type="NCBI Taxonomy" id="2748662"/>
    <lineage>
        <taxon>Bacteria</taxon>
        <taxon>Bacillati</taxon>
        <taxon>Cyanobacteriota</taxon>
        <taxon>Cyanophyceae</taxon>
        <taxon>Nostocales</taxon>
        <taxon>Scytonemataceae</taxon>
        <taxon>Iningainema tapete</taxon>
    </lineage>
</organism>
<dbReference type="GO" id="GO:0016887">
    <property type="term" value="F:ATP hydrolysis activity"/>
    <property type="evidence" value="ECO:0007669"/>
    <property type="project" value="InterPro"/>
</dbReference>
<dbReference type="Proteomes" id="UP000629098">
    <property type="component" value="Unassembled WGS sequence"/>
</dbReference>
<dbReference type="SUPFAM" id="SSF52540">
    <property type="entry name" value="P-loop containing nucleoside triphosphate hydrolases"/>
    <property type="match status" value="1"/>
</dbReference>
<dbReference type="InterPro" id="IPR027417">
    <property type="entry name" value="P-loop_NTPase"/>
</dbReference>
<feature type="domain" description="AAA+ ATPase" evidence="2">
    <location>
        <begin position="101"/>
        <end position="315"/>
    </location>
</feature>
<name>A0A8J6XAI9_9CYAN</name>
<protein>
    <submittedName>
        <fullName evidence="3">AAA family ATPase</fullName>
    </submittedName>
</protein>
<keyword evidence="4" id="KW-1185">Reference proteome</keyword>
<dbReference type="Gene3D" id="3.40.50.300">
    <property type="entry name" value="P-loop containing nucleotide triphosphate hydrolases"/>
    <property type="match status" value="1"/>
</dbReference>
<sequence>MKEWRYFYGDGKEHSNVKIEKLPEPPPWRTFRNINTMGEEEKEEIDARWKDIQKLADAPENERGKKKGANFRIYENKKDGTEEPTEGWKDVVNGVNAALYLRRPLLVTGNPGTGKTSLAYAIAHELKLGPVLTWSITARSILQDALYRYDAIARLQDAQLKNEKEKDIGNYIQLGSVGTAFLPSRLPRVLLIDEIDKSDINLPNDLLHLFEEGMFEISELVRQVDDAEEKENHDAEEKENHDAEEKENHDTDNRVKVHRVKVHTQDQGIKASIYEGRVQCAAFPIVIMTSNGEREFPPAFMRRCLRVKMPDPKEEALKTIVKAHFGEDTFKGASTEINKLVAEFVEKGDRATDQLLNVIYLLANHVSPQATDREAIKALLLKSLSNTEEL</sequence>
<dbReference type="InterPro" id="IPR003959">
    <property type="entry name" value="ATPase_AAA_core"/>
</dbReference>
<evidence type="ECO:0000313" key="3">
    <source>
        <dbReference type="EMBL" id="MBD2770829.1"/>
    </source>
</evidence>
<proteinExistence type="predicted"/>
<gene>
    <name evidence="3" type="ORF">ICL16_01485</name>
</gene>
<dbReference type="CDD" id="cd00009">
    <property type="entry name" value="AAA"/>
    <property type="match status" value="1"/>
</dbReference>
<dbReference type="InterPro" id="IPR003593">
    <property type="entry name" value="AAA+_ATPase"/>
</dbReference>
<comment type="caution">
    <text evidence="3">The sequence shown here is derived from an EMBL/GenBank/DDBJ whole genome shotgun (WGS) entry which is preliminary data.</text>
</comment>
<feature type="region of interest" description="Disordered" evidence="1">
    <location>
        <begin position="226"/>
        <end position="251"/>
    </location>
</feature>
<dbReference type="EMBL" id="JACXAE010000009">
    <property type="protein sequence ID" value="MBD2770829.1"/>
    <property type="molecule type" value="Genomic_DNA"/>
</dbReference>
<evidence type="ECO:0000256" key="1">
    <source>
        <dbReference type="SAM" id="MobiDB-lite"/>
    </source>
</evidence>
<dbReference type="Pfam" id="PF00004">
    <property type="entry name" value="AAA"/>
    <property type="match status" value="1"/>
</dbReference>
<dbReference type="RefSeq" id="WP_190825116.1">
    <property type="nucleotide sequence ID" value="NZ_CAWPPI010000009.1"/>
</dbReference>
<reference evidence="3" key="1">
    <citation type="submission" date="2020-09" db="EMBL/GenBank/DDBJ databases">
        <title>Iningainema tapete sp. nov. (Scytonemataceae, Cyanobacteria) from greenhouses in central Florida (USA) produces two types of nodularin with biosynthetic potential for microcystin-LR and anabaenopeptins.</title>
        <authorList>
            <person name="Berthold D.E."/>
            <person name="Lefler F.W."/>
            <person name="Huang I.-S."/>
            <person name="Abdulla H."/>
            <person name="Zimba P.V."/>
            <person name="Laughinghouse H.D. IV."/>
        </authorList>
    </citation>
    <scope>NUCLEOTIDE SEQUENCE</scope>
    <source>
        <strain evidence="3">BLCCT55</strain>
    </source>
</reference>
<accession>A0A8J6XAI9</accession>
<evidence type="ECO:0000259" key="2">
    <source>
        <dbReference type="SMART" id="SM00382"/>
    </source>
</evidence>